<feature type="domain" description="HTH deoR-type" evidence="3">
    <location>
        <begin position="2"/>
        <end position="57"/>
    </location>
</feature>
<dbReference type="InterPro" id="IPR013196">
    <property type="entry name" value="HTH_11"/>
</dbReference>
<dbReference type="PIRSF" id="PIRSF016838">
    <property type="entry name" value="PafC"/>
    <property type="match status" value="1"/>
</dbReference>
<dbReference type="AlphaFoldDB" id="A0A077M2U4"/>
<evidence type="ECO:0000256" key="2">
    <source>
        <dbReference type="ARBA" id="ARBA00023163"/>
    </source>
</evidence>
<dbReference type="InterPro" id="IPR036390">
    <property type="entry name" value="WH_DNA-bd_sf"/>
</dbReference>
<dbReference type="GO" id="GO:0003700">
    <property type="term" value="F:DNA-binding transcription factor activity"/>
    <property type="evidence" value="ECO:0007669"/>
    <property type="project" value="InterPro"/>
</dbReference>
<dbReference type="InterPro" id="IPR026881">
    <property type="entry name" value="WYL_dom"/>
</dbReference>
<dbReference type="RefSeq" id="WP_048544311.1">
    <property type="nucleotide sequence ID" value="NZ_HF571038.1"/>
</dbReference>
<dbReference type="InterPro" id="IPR051534">
    <property type="entry name" value="CBASS_pafABC_assoc_protein"/>
</dbReference>
<sequence>MRADRLVSMVLLLRQRGRMTAGELARELEVSQRTVLRDVDALSTSGVPVYADRGRLGGFSLLPGFRGELTGLNHDEALALLTAGSSGGGQLFGLDGALASALRKVVDALPESNQSGLGAAAQRLLAEPATDLLSRRTEGEDIPSALLRPVREAVLAGKRLQIEYAAPAAPAASRTVDPIGLVTVRGRTYLLATRDGAERTYRLSRILRAERLPESAQRPARVDLDQLWARRCAQFLADHDFPVVLRVRRPRLSELLDMARAVRAEESELDHWVRLEVSFEDERHAVWAIWQLGDDADVLSPVSVRDILRQRAARLVTRYAGPADRAE</sequence>
<reference evidence="4 5" key="1">
    <citation type="journal article" date="2013" name="ISME J.">
        <title>A metabolic model for members of the genus Tetrasphaera involved in enhanced biological phosphorus removal.</title>
        <authorList>
            <person name="Kristiansen R."/>
            <person name="Nguyen H.T.T."/>
            <person name="Saunders A.M."/>
            <person name="Nielsen J.L."/>
            <person name="Wimmer R."/>
            <person name="Le V.Q."/>
            <person name="McIlroy S.J."/>
            <person name="Petrovski S."/>
            <person name="Seviour R.J."/>
            <person name="Calteau A."/>
            <person name="Nielsen K.L."/>
            <person name="Nielsen P.H."/>
        </authorList>
    </citation>
    <scope>NUCLEOTIDE SEQUENCE [LARGE SCALE GENOMIC DNA]</scope>
    <source>
        <strain evidence="4 5">Ben 74</strain>
    </source>
</reference>
<dbReference type="Gene3D" id="1.10.10.10">
    <property type="entry name" value="Winged helix-like DNA-binding domain superfamily/Winged helix DNA-binding domain"/>
    <property type="match status" value="1"/>
</dbReference>
<keyword evidence="1" id="KW-0805">Transcription regulation</keyword>
<protein>
    <submittedName>
        <fullName evidence="4">Helix-turn-helix type 11 domain protein</fullName>
    </submittedName>
</protein>
<dbReference type="InterPro" id="IPR028349">
    <property type="entry name" value="PafC-like"/>
</dbReference>
<dbReference type="STRING" id="1193518.BN13_100060"/>
<dbReference type="InterPro" id="IPR057727">
    <property type="entry name" value="WCX_dom"/>
</dbReference>
<evidence type="ECO:0000256" key="1">
    <source>
        <dbReference type="ARBA" id="ARBA00023015"/>
    </source>
</evidence>
<dbReference type="SUPFAM" id="SSF46785">
    <property type="entry name" value="Winged helix' DNA-binding domain"/>
    <property type="match status" value="1"/>
</dbReference>
<dbReference type="PANTHER" id="PTHR34580">
    <property type="match status" value="1"/>
</dbReference>
<comment type="caution">
    <text evidence="4">The sequence shown here is derived from an EMBL/GenBank/DDBJ whole genome shotgun (WGS) entry which is preliminary data.</text>
</comment>
<evidence type="ECO:0000259" key="3">
    <source>
        <dbReference type="PROSITE" id="PS51000"/>
    </source>
</evidence>
<dbReference type="Pfam" id="PF13280">
    <property type="entry name" value="WYL"/>
    <property type="match status" value="1"/>
</dbReference>
<dbReference type="Pfam" id="PF25583">
    <property type="entry name" value="WCX"/>
    <property type="match status" value="1"/>
</dbReference>
<name>A0A077M2U4_9MICO</name>
<dbReference type="EMBL" id="CAJC01000002">
    <property type="protein sequence ID" value="CCI51391.1"/>
    <property type="molecule type" value="Genomic_DNA"/>
</dbReference>
<evidence type="ECO:0000313" key="5">
    <source>
        <dbReference type="Proteomes" id="UP000035720"/>
    </source>
</evidence>
<keyword evidence="2" id="KW-0804">Transcription</keyword>
<evidence type="ECO:0000313" key="4">
    <source>
        <dbReference type="EMBL" id="CCI51391.1"/>
    </source>
</evidence>
<dbReference type="Pfam" id="PF08279">
    <property type="entry name" value="HTH_11"/>
    <property type="match status" value="1"/>
</dbReference>
<organism evidence="4 5">
    <name type="scientific">Nostocoides jenkinsii Ben 74</name>
    <dbReference type="NCBI Taxonomy" id="1193518"/>
    <lineage>
        <taxon>Bacteria</taxon>
        <taxon>Bacillati</taxon>
        <taxon>Actinomycetota</taxon>
        <taxon>Actinomycetes</taxon>
        <taxon>Micrococcales</taxon>
        <taxon>Intrasporangiaceae</taxon>
        <taxon>Nostocoides</taxon>
    </lineage>
</organism>
<keyword evidence="5" id="KW-1185">Reference proteome</keyword>
<dbReference type="InterPro" id="IPR036388">
    <property type="entry name" value="WH-like_DNA-bd_sf"/>
</dbReference>
<dbReference type="PROSITE" id="PS51000">
    <property type="entry name" value="HTH_DEOR_2"/>
    <property type="match status" value="1"/>
</dbReference>
<dbReference type="PROSITE" id="PS52050">
    <property type="entry name" value="WYL"/>
    <property type="match status" value="1"/>
</dbReference>
<gene>
    <name evidence="4" type="ORF">BN13_100060</name>
</gene>
<dbReference type="OrthoDB" id="3171994at2"/>
<dbReference type="Proteomes" id="UP000035720">
    <property type="component" value="Unassembled WGS sequence"/>
</dbReference>
<dbReference type="InterPro" id="IPR001034">
    <property type="entry name" value="DeoR_HTH"/>
</dbReference>
<accession>A0A077M2U4</accession>
<proteinExistence type="predicted"/>
<dbReference type="PANTHER" id="PTHR34580:SF1">
    <property type="entry name" value="PROTEIN PAFC"/>
    <property type="match status" value="1"/>
</dbReference>